<comment type="caution">
    <text evidence="1">The sequence shown here is derived from an EMBL/GenBank/DDBJ whole genome shotgun (WGS) entry which is preliminary data.</text>
</comment>
<accession>A0A5C6CKA6</accession>
<organism evidence="1 2">
    <name type="scientific">Novipirellula galeiformis</name>
    <dbReference type="NCBI Taxonomy" id="2528004"/>
    <lineage>
        <taxon>Bacteria</taxon>
        <taxon>Pseudomonadati</taxon>
        <taxon>Planctomycetota</taxon>
        <taxon>Planctomycetia</taxon>
        <taxon>Pirellulales</taxon>
        <taxon>Pirellulaceae</taxon>
        <taxon>Novipirellula</taxon>
    </lineage>
</organism>
<name>A0A5C6CKA6_9BACT</name>
<reference evidence="1 2" key="1">
    <citation type="submission" date="2019-02" db="EMBL/GenBank/DDBJ databases">
        <title>Deep-cultivation of Planctomycetes and their phenomic and genomic characterization uncovers novel biology.</title>
        <authorList>
            <person name="Wiegand S."/>
            <person name="Jogler M."/>
            <person name="Boedeker C."/>
            <person name="Pinto D."/>
            <person name="Vollmers J."/>
            <person name="Rivas-Marin E."/>
            <person name="Kohn T."/>
            <person name="Peeters S.H."/>
            <person name="Heuer A."/>
            <person name="Rast P."/>
            <person name="Oberbeckmann S."/>
            <person name="Bunk B."/>
            <person name="Jeske O."/>
            <person name="Meyerdierks A."/>
            <person name="Storesund J.E."/>
            <person name="Kallscheuer N."/>
            <person name="Luecker S."/>
            <person name="Lage O.M."/>
            <person name="Pohl T."/>
            <person name="Merkel B.J."/>
            <person name="Hornburger P."/>
            <person name="Mueller R.-W."/>
            <person name="Bruemmer F."/>
            <person name="Labrenz M."/>
            <person name="Spormann A.M."/>
            <person name="Op Den Camp H."/>
            <person name="Overmann J."/>
            <person name="Amann R."/>
            <person name="Jetten M.S.M."/>
            <person name="Mascher T."/>
            <person name="Medema M.H."/>
            <person name="Devos D.P."/>
            <person name="Kaster A.-K."/>
            <person name="Ovreas L."/>
            <person name="Rohde M."/>
            <person name="Galperin M.Y."/>
            <person name="Jogler C."/>
        </authorList>
    </citation>
    <scope>NUCLEOTIDE SEQUENCE [LARGE SCALE GENOMIC DNA]</scope>
    <source>
        <strain evidence="1 2">Pla52o</strain>
    </source>
</reference>
<dbReference type="EMBL" id="SJPT01000003">
    <property type="protein sequence ID" value="TWU23884.1"/>
    <property type="molecule type" value="Genomic_DNA"/>
</dbReference>
<keyword evidence="2" id="KW-1185">Reference proteome</keyword>
<protein>
    <recommendedName>
        <fullName evidence="3">GAF domain-containing protein</fullName>
    </recommendedName>
</protein>
<evidence type="ECO:0000313" key="2">
    <source>
        <dbReference type="Proteomes" id="UP000316304"/>
    </source>
</evidence>
<proteinExistence type="predicted"/>
<dbReference type="RefSeq" id="WP_146594174.1">
    <property type="nucleotide sequence ID" value="NZ_SJPT01000003.1"/>
</dbReference>
<dbReference type="Proteomes" id="UP000316304">
    <property type="component" value="Unassembled WGS sequence"/>
</dbReference>
<evidence type="ECO:0008006" key="3">
    <source>
        <dbReference type="Google" id="ProtNLM"/>
    </source>
</evidence>
<sequence length="286" mass="30238">MCLVLPSRISNAFLCDVRAYDVNDNRCVNNEGESALDRLAIECLESGTACVSTFHEAPVKAAVAFPIFRSEIIVSIVVLATKADDQSPGVFEVWSPVGIHEEVALTSGFYGNLTRFQNVSSFVRFEKGSGLPGQVWNSLRAIIHEDLASHSGFLRAAGASAGSLQTAIGIPVAGENYVASVLLLSSEVSPMARGFEVWRADADGGYTLESASYADPTIELAIGTAMPATSGIPALACEHGGATVSENPTILRSGRLFDEDATPIQGCLAIPFYESDAITSVTVLLF</sequence>
<evidence type="ECO:0000313" key="1">
    <source>
        <dbReference type="EMBL" id="TWU23884.1"/>
    </source>
</evidence>
<gene>
    <name evidence="1" type="ORF">Pla52o_18070</name>
</gene>
<dbReference type="OrthoDB" id="9148869at2"/>
<dbReference type="AlphaFoldDB" id="A0A5C6CKA6"/>